<evidence type="ECO:0000256" key="1">
    <source>
        <dbReference type="ARBA" id="ARBA00022649"/>
    </source>
</evidence>
<evidence type="ECO:0000259" key="6">
    <source>
        <dbReference type="Pfam" id="PF01850"/>
    </source>
</evidence>
<comment type="caution">
    <text evidence="7">The sequence shown here is derived from an EMBL/GenBank/DDBJ whole genome shotgun (WGS) entry which is preliminary data.</text>
</comment>
<keyword evidence="8" id="KW-1185">Reference proteome</keyword>
<feature type="domain" description="PIN" evidence="6">
    <location>
        <begin position="3"/>
        <end position="117"/>
    </location>
</feature>
<keyword evidence="3 5" id="KW-0479">Metal-binding</keyword>
<dbReference type="GO" id="GO:0004540">
    <property type="term" value="F:RNA nuclease activity"/>
    <property type="evidence" value="ECO:0007669"/>
    <property type="project" value="InterPro"/>
</dbReference>
<organism evidence="7 8">
    <name type="scientific">Pelomonas aquatica</name>
    <dbReference type="NCBI Taxonomy" id="431058"/>
    <lineage>
        <taxon>Bacteria</taxon>
        <taxon>Pseudomonadati</taxon>
        <taxon>Pseudomonadota</taxon>
        <taxon>Betaproteobacteria</taxon>
        <taxon>Burkholderiales</taxon>
        <taxon>Sphaerotilaceae</taxon>
        <taxon>Roseateles</taxon>
    </lineage>
</organism>
<gene>
    <name evidence="5" type="primary">vapC</name>
    <name evidence="7" type="ORF">EXJ73_16380</name>
</gene>
<dbReference type="Pfam" id="PF01850">
    <property type="entry name" value="PIN"/>
    <property type="match status" value="1"/>
</dbReference>
<keyword evidence="1 5" id="KW-1277">Toxin-antitoxin system</keyword>
<dbReference type="InterPro" id="IPR002716">
    <property type="entry name" value="PIN_dom"/>
</dbReference>
<dbReference type="AlphaFoldDB" id="A0A9X4LPG1"/>
<reference evidence="7" key="1">
    <citation type="submission" date="2019-02" db="EMBL/GenBank/DDBJ databases">
        <title>Draft genome of the type strain Pelomonas aquatica CCUG 52575T.</title>
        <authorList>
            <person name="Gomila M."/>
            <person name="Lalucat J."/>
        </authorList>
    </citation>
    <scope>NUCLEOTIDE SEQUENCE</scope>
    <source>
        <strain evidence="7">CCUG 52575</strain>
    </source>
</reference>
<proteinExistence type="inferred from homology"/>
<dbReference type="SUPFAM" id="SSF88723">
    <property type="entry name" value="PIN domain-like"/>
    <property type="match status" value="1"/>
</dbReference>
<dbReference type="EMBL" id="SGUG01000026">
    <property type="protein sequence ID" value="MDG0864038.1"/>
    <property type="molecule type" value="Genomic_DNA"/>
</dbReference>
<keyword evidence="5" id="KW-0460">Magnesium</keyword>
<comment type="function">
    <text evidence="5">Toxic component of a toxin-antitoxin (TA) system. An RNase.</text>
</comment>
<feature type="binding site" evidence="5">
    <location>
        <position position="101"/>
    </location>
    <ligand>
        <name>Mg(2+)</name>
        <dbReference type="ChEBI" id="CHEBI:18420"/>
    </ligand>
</feature>
<protein>
    <recommendedName>
        <fullName evidence="5">Ribonuclease VapC</fullName>
        <shortName evidence="5">RNase VapC</shortName>
        <ecNumber evidence="5">3.1.-.-</ecNumber>
    </recommendedName>
    <alternativeName>
        <fullName evidence="5">Toxin VapC</fullName>
    </alternativeName>
</protein>
<dbReference type="GO" id="GO:0000287">
    <property type="term" value="F:magnesium ion binding"/>
    <property type="evidence" value="ECO:0007669"/>
    <property type="project" value="UniProtKB-UniRule"/>
</dbReference>
<keyword evidence="2 5" id="KW-0540">Nuclease</keyword>
<accession>A0A9X4LPG1</accession>
<dbReference type="EC" id="3.1.-.-" evidence="5"/>
<evidence type="ECO:0000256" key="3">
    <source>
        <dbReference type="ARBA" id="ARBA00022723"/>
    </source>
</evidence>
<evidence type="ECO:0000256" key="4">
    <source>
        <dbReference type="ARBA" id="ARBA00022801"/>
    </source>
</evidence>
<keyword evidence="4 5" id="KW-0378">Hydrolase</keyword>
<dbReference type="Gene3D" id="3.40.50.1010">
    <property type="entry name" value="5'-nuclease"/>
    <property type="match status" value="1"/>
</dbReference>
<dbReference type="InterPro" id="IPR029060">
    <property type="entry name" value="PIN-like_dom_sf"/>
</dbReference>
<dbReference type="GO" id="GO:0090729">
    <property type="term" value="F:toxin activity"/>
    <property type="evidence" value="ECO:0007669"/>
    <property type="project" value="UniProtKB-KW"/>
</dbReference>
<dbReference type="HAMAP" id="MF_00265">
    <property type="entry name" value="VapC_Nob1"/>
    <property type="match status" value="1"/>
</dbReference>
<evidence type="ECO:0000313" key="8">
    <source>
        <dbReference type="Proteomes" id="UP001152766"/>
    </source>
</evidence>
<dbReference type="InterPro" id="IPR022907">
    <property type="entry name" value="VapC_family"/>
</dbReference>
<keyword evidence="5" id="KW-0800">Toxin</keyword>
<dbReference type="Proteomes" id="UP001152766">
    <property type="component" value="Unassembled WGS sequence"/>
</dbReference>
<name>A0A9X4LPG1_9BURK</name>
<feature type="binding site" evidence="5">
    <location>
        <position position="5"/>
    </location>
    <ligand>
        <name>Mg(2+)</name>
        <dbReference type="ChEBI" id="CHEBI:18420"/>
    </ligand>
</feature>
<sequence>MFLLDTGIVLELRRAKAGGADPGLAAWAAGIARQKLFISALNLLEIENAAARLGRKDRAAGLAVRDWIDNRLLPAFEGRVLPVDAAIVRRRAQLPYANTRDGLLAATALEHGLTFVTHRVSAFRAGRVKLLNPSGSIAQQAADEDEDWSHGTQTGHQWLKNLYTRA</sequence>
<evidence type="ECO:0000256" key="2">
    <source>
        <dbReference type="ARBA" id="ARBA00022722"/>
    </source>
</evidence>
<comment type="cofactor">
    <cofactor evidence="5">
        <name>Mg(2+)</name>
        <dbReference type="ChEBI" id="CHEBI:18420"/>
    </cofactor>
</comment>
<evidence type="ECO:0000256" key="5">
    <source>
        <dbReference type="HAMAP-Rule" id="MF_00265"/>
    </source>
</evidence>
<dbReference type="RefSeq" id="WP_268152533.1">
    <property type="nucleotide sequence ID" value="NZ_JAPPUW010000016.1"/>
</dbReference>
<evidence type="ECO:0000313" key="7">
    <source>
        <dbReference type="EMBL" id="MDG0864038.1"/>
    </source>
</evidence>
<dbReference type="GO" id="GO:0016787">
    <property type="term" value="F:hydrolase activity"/>
    <property type="evidence" value="ECO:0007669"/>
    <property type="project" value="UniProtKB-KW"/>
</dbReference>
<comment type="similarity">
    <text evidence="5">Belongs to the PINc/VapC protein family.</text>
</comment>